<dbReference type="Pfam" id="PF01810">
    <property type="entry name" value="LysE"/>
    <property type="match status" value="1"/>
</dbReference>
<accession>A0A1G7WUW3</accession>
<dbReference type="PANTHER" id="PTHR30086:SF20">
    <property type="entry name" value="ARGININE EXPORTER PROTEIN ARGO-RELATED"/>
    <property type="match status" value="1"/>
</dbReference>
<proteinExistence type="predicted"/>
<dbReference type="OrthoDB" id="9804822at2"/>
<dbReference type="AlphaFoldDB" id="A0A1G7WUW3"/>
<dbReference type="InterPro" id="IPR001123">
    <property type="entry name" value="LeuE-type"/>
</dbReference>
<dbReference type="EMBL" id="FNCS01000007">
    <property type="protein sequence ID" value="SDG75709.1"/>
    <property type="molecule type" value="Genomic_DNA"/>
</dbReference>
<dbReference type="PANTHER" id="PTHR30086">
    <property type="entry name" value="ARGININE EXPORTER PROTEIN ARGO"/>
    <property type="match status" value="1"/>
</dbReference>
<evidence type="ECO:0000256" key="6">
    <source>
        <dbReference type="SAM" id="Phobius"/>
    </source>
</evidence>
<feature type="transmembrane region" description="Helical" evidence="6">
    <location>
        <begin position="73"/>
        <end position="91"/>
    </location>
</feature>
<feature type="transmembrane region" description="Helical" evidence="6">
    <location>
        <begin position="185"/>
        <end position="203"/>
    </location>
</feature>
<reference evidence="7 8" key="1">
    <citation type="submission" date="2016-10" db="EMBL/GenBank/DDBJ databases">
        <authorList>
            <person name="de Groot N.N."/>
        </authorList>
    </citation>
    <scope>NUCLEOTIDE SEQUENCE [LARGE SCALE GENOMIC DNA]</scope>
    <source>
        <strain evidence="7 8">CGMCC 1.10267</strain>
    </source>
</reference>
<sequence>MDTLGPATIAAFFATAIAIELTPGPNMAYLAILGVDRGRAQGLFAVAGVALGLAVLGALAALGLAALISEIDWLYQVIRWAGVLYLIWLGYDCWRDARRPIEHHAMGVSNWVFFRRGLITNLLNPKAAAFYLTVLPNFLPDGASAEGFGLLAAIYVLAATLVHSAIVLGASALQPLFVQPQHRQRLGLVFGLLLVAIALWMLIATRG</sequence>
<evidence type="ECO:0000256" key="5">
    <source>
        <dbReference type="ARBA" id="ARBA00023136"/>
    </source>
</evidence>
<dbReference type="RefSeq" id="WP_090596991.1">
    <property type="nucleotide sequence ID" value="NZ_FNCS01000007.1"/>
</dbReference>
<evidence type="ECO:0000256" key="3">
    <source>
        <dbReference type="ARBA" id="ARBA00022692"/>
    </source>
</evidence>
<keyword evidence="5 6" id="KW-0472">Membrane</keyword>
<keyword evidence="2" id="KW-1003">Cell membrane</keyword>
<feature type="transmembrane region" description="Helical" evidence="6">
    <location>
        <begin position="148"/>
        <end position="173"/>
    </location>
</feature>
<name>A0A1G7WUW3_9HYPH</name>
<dbReference type="STRING" id="440168.SAMN04487974_107132"/>
<organism evidence="7 8">
    <name type="scientific">Pelagibacterium luteolum</name>
    <dbReference type="NCBI Taxonomy" id="440168"/>
    <lineage>
        <taxon>Bacteria</taxon>
        <taxon>Pseudomonadati</taxon>
        <taxon>Pseudomonadota</taxon>
        <taxon>Alphaproteobacteria</taxon>
        <taxon>Hyphomicrobiales</taxon>
        <taxon>Devosiaceae</taxon>
        <taxon>Pelagibacterium</taxon>
    </lineage>
</organism>
<evidence type="ECO:0000256" key="4">
    <source>
        <dbReference type="ARBA" id="ARBA00022989"/>
    </source>
</evidence>
<protein>
    <submittedName>
        <fullName evidence="7">Threonine/homoserine/homoserine lactone efflux protein</fullName>
    </submittedName>
</protein>
<keyword evidence="8" id="KW-1185">Reference proteome</keyword>
<evidence type="ECO:0000313" key="8">
    <source>
        <dbReference type="Proteomes" id="UP000199495"/>
    </source>
</evidence>
<evidence type="ECO:0000313" key="7">
    <source>
        <dbReference type="EMBL" id="SDG75709.1"/>
    </source>
</evidence>
<evidence type="ECO:0000256" key="2">
    <source>
        <dbReference type="ARBA" id="ARBA00022475"/>
    </source>
</evidence>
<keyword evidence="3 6" id="KW-0812">Transmembrane</keyword>
<feature type="transmembrane region" description="Helical" evidence="6">
    <location>
        <begin position="42"/>
        <end position="66"/>
    </location>
</feature>
<keyword evidence="4 6" id="KW-1133">Transmembrane helix</keyword>
<dbReference type="GO" id="GO:0015171">
    <property type="term" value="F:amino acid transmembrane transporter activity"/>
    <property type="evidence" value="ECO:0007669"/>
    <property type="project" value="TreeGrafter"/>
</dbReference>
<comment type="subcellular location">
    <subcellularLocation>
        <location evidence="1">Cell membrane</location>
        <topology evidence="1">Multi-pass membrane protein</topology>
    </subcellularLocation>
</comment>
<evidence type="ECO:0000256" key="1">
    <source>
        <dbReference type="ARBA" id="ARBA00004651"/>
    </source>
</evidence>
<dbReference type="Proteomes" id="UP000199495">
    <property type="component" value="Unassembled WGS sequence"/>
</dbReference>
<dbReference type="PIRSF" id="PIRSF006324">
    <property type="entry name" value="LeuE"/>
    <property type="match status" value="1"/>
</dbReference>
<dbReference type="GO" id="GO:0005886">
    <property type="term" value="C:plasma membrane"/>
    <property type="evidence" value="ECO:0007669"/>
    <property type="project" value="UniProtKB-SubCell"/>
</dbReference>
<gene>
    <name evidence="7" type="ORF">SAMN04487974_107132</name>
</gene>